<organism evidence="1 2">
    <name type="scientific">Pseudomonas putida</name>
    <name type="common">Arthrobacter siderocapsulatus</name>
    <dbReference type="NCBI Taxonomy" id="303"/>
    <lineage>
        <taxon>Bacteria</taxon>
        <taxon>Pseudomonadati</taxon>
        <taxon>Pseudomonadota</taxon>
        <taxon>Gammaproteobacteria</taxon>
        <taxon>Pseudomonadales</taxon>
        <taxon>Pseudomonadaceae</taxon>
        <taxon>Pseudomonas</taxon>
    </lineage>
</organism>
<proteinExistence type="predicted"/>
<sequence>MKAPKATLAQQCEGIGWSITDLVAHKHDKRSWSINGGPAGLPEEVVGQTYATGGARVSYCEGGSVLLLLKAAALETLARLNTFNDRDDAIVRFLEAQMTILAGHTDEIVDTVRSITPDGVARNVRELTTNARLRTFFPRVRADFMLDLYQQMGNEMLAKILEAFSAAPYDYRAGWPDLIVLGDDAIKFVEVKTNDRLLDTQVRFATGIGNPMGFDCGVVRLTAIKGA</sequence>
<dbReference type="RefSeq" id="WP_112899185.1">
    <property type="nucleotide sequence ID" value="NZ_CP030750.1"/>
</dbReference>
<accession>A0AAD0LCF5</accession>
<evidence type="ECO:0008006" key="3">
    <source>
        <dbReference type="Google" id="ProtNLM"/>
    </source>
</evidence>
<reference evidence="1 2" key="1">
    <citation type="submission" date="2018-06" db="EMBL/GenBank/DDBJ databases">
        <title>The genome of Pseudomonas putida NX-1, a lignin degrader.</title>
        <authorList>
            <person name="Xu Z."/>
        </authorList>
    </citation>
    <scope>NUCLEOTIDE SEQUENCE [LARGE SCALE GENOMIC DNA]</scope>
    <source>
        <strain evidence="1 2">NX-1</strain>
    </source>
</reference>
<dbReference type="AlphaFoldDB" id="A0AAD0LCF5"/>
<evidence type="ECO:0000313" key="2">
    <source>
        <dbReference type="Proteomes" id="UP000251617"/>
    </source>
</evidence>
<protein>
    <recommendedName>
        <fullName evidence="3">VRR-NUC domain-containing protein</fullName>
    </recommendedName>
</protein>
<dbReference type="EMBL" id="CP030750">
    <property type="protein sequence ID" value="AXA26792.1"/>
    <property type="molecule type" value="Genomic_DNA"/>
</dbReference>
<gene>
    <name evidence="1" type="ORF">C1S65_22720</name>
</gene>
<evidence type="ECO:0000313" key="1">
    <source>
        <dbReference type="EMBL" id="AXA26792.1"/>
    </source>
</evidence>
<dbReference type="Proteomes" id="UP000251617">
    <property type="component" value="Chromosome"/>
</dbReference>
<name>A0AAD0LCF5_PSEPU</name>